<dbReference type="GO" id="GO:0043565">
    <property type="term" value="F:sequence-specific DNA binding"/>
    <property type="evidence" value="ECO:0007669"/>
    <property type="project" value="TreeGrafter"/>
</dbReference>
<gene>
    <name evidence="2" type="ORF">PECUL_23A045350</name>
</gene>
<protein>
    <submittedName>
        <fullName evidence="2">snRNA-activating complex subunit 1</fullName>
    </submittedName>
</protein>
<dbReference type="AlphaFoldDB" id="A0AAD1TPV4"/>
<dbReference type="PANTHER" id="PTHR15131">
    <property type="entry name" value="SMALL NUCLEAR RNA ACTIVATING COMPLEX, POLYPEPTIDE 1"/>
    <property type="match status" value="1"/>
</dbReference>
<feature type="region of interest" description="Disordered" evidence="1">
    <location>
        <begin position="298"/>
        <end position="393"/>
    </location>
</feature>
<dbReference type="GO" id="GO:0019185">
    <property type="term" value="C:snRNA-activating protein complex"/>
    <property type="evidence" value="ECO:0007669"/>
    <property type="project" value="TreeGrafter"/>
</dbReference>
<dbReference type="GO" id="GO:0042796">
    <property type="term" value="P:snRNA transcription by RNA polymerase III"/>
    <property type="evidence" value="ECO:0007669"/>
    <property type="project" value="TreeGrafter"/>
</dbReference>
<evidence type="ECO:0000313" key="2">
    <source>
        <dbReference type="EMBL" id="CAH2328712.1"/>
    </source>
</evidence>
<accession>A0AAD1TPV4</accession>
<dbReference type="Proteomes" id="UP001295444">
    <property type="component" value="Chromosome 13"/>
</dbReference>
<feature type="region of interest" description="Disordered" evidence="1">
    <location>
        <begin position="254"/>
        <end position="286"/>
    </location>
</feature>
<proteinExistence type="predicted"/>
<evidence type="ECO:0000256" key="1">
    <source>
        <dbReference type="SAM" id="MobiDB-lite"/>
    </source>
</evidence>
<organism evidence="2 3">
    <name type="scientific">Pelobates cultripes</name>
    <name type="common">Western spadefoot toad</name>
    <dbReference type="NCBI Taxonomy" id="61616"/>
    <lineage>
        <taxon>Eukaryota</taxon>
        <taxon>Metazoa</taxon>
        <taxon>Chordata</taxon>
        <taxon>Craniata</taxon>
        <taxon>Vertebrata</taxon>
        <taxon>Euteleostomi</taxon>
        <taxon>Amphibia</taxon>
        <taxon>Batrachia</taxon>
        <taxon>Anura</taxon>
        <taxon>Pelobatoidea</taxon>
        <taxon>Pelobatidae</taxon>
        <taxon>Pelobates</taxon>
    </lineage>
</organism>
<dbReference type="PANTHER" id="PTHR15131:SF3">
    <property type="entry name" value="SNRNA-ACTIVATING PROTEIN COMPLEX SUBUNIT 1"/>
    <property type="match status" value="1"/>
</dbReference>
<dbReference type="Pfam" id="PF09808">
    <property type="entry name" value="SNAPC1"/>
    <property type="match status" value="1"/>
</dbReference>
<feature type="compositionally biased region" description="Basic and acidic residues" evidence="1">
    <location>
        <begin position="264"/>
        <end position="285"/>
    </location>
</feature>
<evidence type="ECO:0000313" key="3">
    <source>
        <dbReference type="Proteomes" id="UP001295444"/>
    </source>
</evidence>
<feature type="compositionally biased region" description="Basic residues" evidence="1">
    <location>
        <begin position="321"/>
        <end position="337"/>
    </location>
</feature>
<sequence length="393" mass="45551">MSDAVRGFLFTAWGFRFPRPCGTEWTWILYANMSYTGVKVDCETLLSRFQETDSVRFEDFLKIWQDVKFSNIFLGGMRSLEMNKFTKESFAVACLYFLPPYTFQIRVGALYLLYGLYNTQLCQPKQKIRVALKDWHELESFHQDLLNAQHLDAVYIFRQMRLSRAFHFTGMPTLLTFRSIKKPTNSAGKEEFKDIRDKVKDLVSTDTLEEMLNIHEHYQKTKCLISADKSKPDKALSLIKDGFVDSLKNLVTEHQQWKKRTRKPRTEAEEKEATSQESEGSERARALAKIKSKSYNCVTVAPKSRRHRQVEMASVTPASNSKKRTRQKARKSTRKTAIKQEALDLEDDKEGGSKRRPKSTRLPIIPEEDSSSSSEEMPVVKRRRTSKKRGKTS</sequence>
<dbReference type="EMBL" id="OW240924">
    <property type="protein sequence ID" value="CAH2328712.1"/>
    <property type="molecule type" value="Genomic_DNA"/>
</dbReference>
<feature type="compositionally biased region" description="Basic residues" evidence="1">
    <location>
        <begin position="380"/>
        <end position="393"/>
    </location>
</feature>
<keyword evidence="3" id="KW-1185">Reference proteome</keyword>
<dbReference type="GO" id="GO:0042795">
    <property type="term" value="P:snRNA transcription by RNA polymerase II"/>
    <property type="evidence" value="ECO:0007669"/>
    <property type="project" value="TreeGrafter"/>
</dbReference>
<dbReference type="InterPro" id="IPR019188">
    <property type="entry name" value="SNAPC1"/>
</dbReference>
<reference evidence="2" key="1">
    <citation type="submission" date="2022-03" db="EMBL/GenBank/DDBJ databases">
        <authorList>
            <person name="Alioto T."/>
            <person name="Alioto T."/>
            <person name="Gomez Garrido J."/>
        </authorList>
    </citation>
    <scope>NUCLEOTIDE SEQUENCE</scope>
</reference>
<name>A0AAD1TPV4_PELCU</name>